<proteinExistence type="predicted"/>
<comment type="caution">
    <text evidence="1">The sequence shown here is derived from an EMBL/GenBank/DDBJ whole genome shotgun (WGS) entry which is preliminary data.</text>
</comment>
<evidence type="ECO:0000313" key="1">
    <source>
        <dbReference type="EMBL" id="KAJ4954001.1"/>
    </source>
</evidence>
<sequence>MNSLLGGLLRLRLRLRLQDLCLNKNGCLKWKQVVQQPVVETDNEDDSVSSTGIDREQEFNFMESSGSSGGKIEMNPSLSPSDDLFFKGLEPSSLIFNSYEPNSKPQFPVSLLKFATKFHVLMLRV</sequence>
<protein>
    <submittedName>
        <fullName evidence="1">Uncharacterized protein</fullName>
    </submittedName>
</protein>
<dbReference type="Proteomes" id="UP001141806">
    <property type="component" value="Unassembled WGS sequence"/>
</dbReference>
<evidence type="ECO:0000313" key="2">
    <source>
        <dbReference type="Proteomes" id="UP001141806"/>
    </source>
</evidence>
<gene>
    <name evidence="1" type="ORF">NE237_030833</name>
</gene>
<accession>A0A9Q0JW61</accession>
<organism evidence="1 2">
    <name type="scientific">Protea cynaroides</name>
    <dbReference type="NCBI Taxonomy" id="273540"/>
    <lineage>
        <taxon>Eukaryota</taxon>
        <taxon>Viridiplantae</taxon>
        <taxon>Streptophyta</taxon>
        <taxon>Embryophyta</taxon>
        <taxon>Tracheophyta</taxon>
        <taxon>Spermatophyta</taxon>
        <taxon>Magnoliopsida</taxon>
        <taxon>Proteales</taxon>
        <taxon>Proteaceae</taxon>
        <taxon>Protea</taxon>
    </lineage>
</organism>
<dbReference type="EMBL" id="JAMYWD010000012">
    <property type="protein sequence ID" value="KAJ4954001.1"/>
    <property type="molecule type" value="Genomic_DNA"/>
</dbReference>
<dbReference type="AlphaFoldDB" id="A0A9Q0JW61"/>
<dbReference type="OrthoDB" id="689803at2759"/>
<reference evidence="1" key="1">
    <citation type="journal article" date="2023" name="Plant J.">
        <title>The genome of the king protea, Protea cynaroides.</title>
        <authorList>
            <person name="Chang J."/>
            <person name="Duong T.A."/>
            <person name="Schoeman C."/>
            <person name="Ma X."/>
            <person name="Roodt D."/>
            <person name="Barker N."/>
            <person name="Li Z."/>
            <person name="Van de Peer Y."/>
            <person name="Mizrachi E."/>
        </authorList>
    </citation>
    <scope>NUCLEOTIDE SEQUENCE</scope>
    <source>
        <tissue evidence="1">Young leaves</tissue>
    </source>
</reference>
<name>A0A9Q0JW61_9MAGN</name>
<keyword evidence="2" id="KW-1185">Reference proteome</keyword>